<dbReference type="KEGG" id="egr:104425044"/>
<feature type="region of interest" description="Disordered" evidence="1">
    <location>
        <begin position="61"/>
        <end position="85"/>
    </location>
</feature>
<protein>
    <submittedName>
        <fullName evidence="2">Uncharacterized protein</fullName>
    </submittedName>
</protein>
<feature type="compositionally biased region" description="Basic and acidic residues" evidence="1">
    <location>
        <begin position="61"/>
        <end position="77"/>
    </location>
</feature>
<feature type="compositionally biased region" description="Basic and acidic residues" evidence="1">
    <location>
        <begin position="166"/>
        <end position="178"/>
    </location>
</feature>
<dbReference type="AlphaFoldDB" id="A0A059A285"/>
<sequence>MGEKEGNGKEFEVPWEAKEHVEGIVALPMFARCSKREVYRALKDCQMELVDAAPRLFIPEIKETGEGEGGGEEREGRGANGVKGESRAFLDCPEEVPMPKEKVEPLPIALKKKQKEREKAEVPIKPKEKVEPFLIAPKKNKKKMKREKMEVPMEPKKKVEHFPVAPKEEQMKKREGRAFPDCPKQLTKHSTDRKWTPSTQFINLLEKEKAKTRAGIPAEWKGQVESIKEILKETEPDLTKEENYEMLEQCDRDPNLTTERLFGNSLENLLRCSIPSIRNDSPDPPSSPFHRMTYGSMERPAMMSMNAPPFVPSAAVDLLSQTLLRGYSLFTGREFTHPHIEPSYDQPQLPLQHGCMNHDGYMHQNFGDDMTSPQQEMYQGGSSSQANADPSSWGSFPGRGSTPHRFLPNSPAPSDTSIPQLNCASHVQVQHQQGNDYHPIGTNYDFAVQNYQPDPGAMSALPEQQQGGFPRWVPLPCDGINQHHDMPLAQQELYKGGSSSIANGNASGWGTIQGTGSTSYQSPLIPPYSPAPFNISCTGHDSTLQAQDEYINDDSFFILPAPALTPHGSYMGMVPPPANGLAGEGSSQQYVHQGHPTWHHPGMRIRPNHQQQSPHKPSTGNLQDFSKMQPPQDLRP</sequence>
<name>A0A059A285_EUCGR</name>
<feature type="compositionally biased region" description="Basic residues" evidence="1">
    <location>
        <begin position="597"/>
        <end position="607"/>
    </location>
</feature>
<feature type="region of interest" description="Disordered" evidence="1">
    <location>
        <begin position="575"/>
        <end position="636"/>
    </location>
</feature>
<dbReference type="Gramene" id="KCW47420">
    <property type="protein sequence ID" value="KCW47420"/>
    <property type="gene ID" value="EUGRSUZ_K01215"/>
</dbReference>
<proteinExistence type="predicted"/>
<feature type="region of interest" description="Disordered" evidence="1">
    <location>
        <begin position="166"/>
        <end position="194"/>
    </location>
</feature>
<gene>
    <name evidence="2" type="ORF">EUGRSUZ_K01215</name>
</gene>
<feature type="compositionally biased region" description="Polar residues" evidence="1">
    <location>
        <begin position="608"/>
        <end position="626"/>
    </location>
</feature>
<feature type="region of interest" description="Disordered" evidence="1">
    <location>
        <begin position="366"/>
        <end position="419"/>
    </location>
</feature>
<dbReference type="OrthoDB" id="1595948at2759"/>
<evidence type="ECO:0000313" key="2">
    <source>
        <dbReference type="EMBL" id="KCW47420.1"/>
    </source>
</evidence>
<evidence type="ECO:0000256" key="1">
    <source>
        <dbReference type="SAM" id="MobiDB-lite"/>
    </source>
</evidence>
<dbReference type="InParanoid" id="A0A059A285"/>
<accession>A0A059A285</accession>
<dbReference type="EMBL" id="KK198763">
    <property type="protein sequence ID" value="KCW47420.1"/>
    <property type="molecule type" value="Genomic_DNA"/>
</dbReference>
<feature type="compositionally biased region" description="Polar residues" evidence="1">
    <location>
        <begin position="371"/>
        <end position="394"/>
    </location>
</feature>
<organism evidence="2">
    <name type="scientific">Eucalyptus grandis</name>
    <name type="common">Flooded gum</name>
    <dbReference type="NCBI Taxonomy" id="71139"/>
    <lineage>
        <taxon>Eukaryota</taxon>
        <taxon>Viridiplantae</taxon>
        <taxon>Streptophyta</taxon>
        <taxon>Embryophyta</taxon>
        <taxon>Tracheophyta</taxon>
        <taxon>Spermatophyta</taxon>
        <taxon>Magnoliopsida</taxon>
        <taxon>eudicotyledons</taxon>
        <taxon>Gunneridae</taxon>
        <taxon>Pentapetalae</taxon>
        <taxon>rosids</taxon>
        <taxon>malvids</taxon>
        <taxon>Myrtales</taxon>
        <taxon>Myrtaceae</taxon>
        <taxon>Myrtoideae</taxon>
        <taxon>Eucalypteae</taxon>
        <taxon>Eucalyptus</taxon>
    </lineage>
</organism>
<reference evidence="2" key="1">
    <citation type="submission" date="2013-07" db="EMBL/GenBank/DDBJ databases">
        <title>The genome of Eucalyptus grandis.</title>
        <authorList>
            <person name="Schmutz J."/>
            <person name="Hayes R."/>
            <person name="Myburg A."/>
            <person name="Tuskan G."/>
            <person name="Grattapaglia D."/>
            <person name="Rokhsar D.S."/>
        </authorList>
    </citation>
    <scope>NUCLEOTIDE SEQUENCE</scope>
    <source>
        <tissue evidence="2">Leaf extractions</tissue>
    </source>
</reference>